<dbReference type="InterPro" id="IPR001347">
    <property type="entry name" value="SIS_dom"/>
</dbReference>
<evidence type="ECO:0000259" key="5">
    <source>
        <dbReference type="PROSITE" id="PS51464"/>
    </source>
</evidence>
<keyword evidence="2" id="KW-0238">DNA-binding</keyword>
<protein>
    <recommendedName>
        <fullName evidence="8">RpiR family transcriptional regulator</fullName>
    </recommendedName>
</protein>
<dbReference type="PANTHER" id="PTHR30514:SF21">
    <property type="entry name" value="RPIR-FAMILY TRANSCRIPTIONAL REGULATOR"/>
    <property type="match status" value="1"/>
</dbReference>
<dbReference type="InterPro" id="IPR009057">
    <property type="entry name" value="Homeodomain-like_sf"/>
</dbReference>
<accession>A0A429ZGD4</accession>
<dbReference type="GO" id="GO:0003677">
    <property type="term" value="F:DNA binding"/>
    <property type="evidence" value="ECO:0007669"/>
    <property type="project" value="UniProtKB-KW"/>
</dbReference>
<dbReference type="Gene3D" id="1.10.10.10">
    <property type="entry name" value="Winged helix-like DNA-binding domain superfamily/Winged helix DNA-binding domain"/>
    <property type="match status" value="1"/>
</dbReference>
<dbReference type="PROSITE" id="PS51071">
    <property type="entry name" value="HTH_RPIR"/>
    <property type="match status" value="1"/>
</dbReference>
<keyword evidence="1" id="KW-0805">Transcription regulation</keyword>
<evidence type="ECO:0000313" key="7">
    <source>
        <dbReference type="Proteomes" id="UP000287239"/>
    </source>
</evidence>
<dbReference type="InterPro" id="IPR046348">
    <property type="entry name" value="SIS_dom_sf"/>
</dbReference>
<dbReference type="OrthoDB" id="1648815at2"/>
<name>A0A429ZGD4_9ENTE</name>
<dbReference type="GO" id="GO:0097367">
    <property type="term" value="F:carbohydrate derivative binding"/>
    <property type="evidence" value="ECO:0007669"/>
    <property type="project" value="InterPro"/>
</dbReference>
<dbReference type="PANTHER" id="PTHR30514">
    <property type="entry name" value="GLUCOKINASE"/>
    <property type="match status" value="1"/>
</dbReference>
<dbReference type="InterPro" id="IPR047640">
    <property type="entry name" value="RpiR-like"/>
</dbReference>
<dbReference type="SUPFAM" id="SSF46689">
    <property type="entry name" value="Homeodomain-like"/>
    <property type="match status" value="1"/>
</dbReference>
<evidence type="ECO:0000256" key="1">
    <source>
        <dbReference type="ARBA" id="ARBA00023015"/>
    </source>
</evidence>
<keyword evidence="3" id="KW-0804">Transcription</keyword>
<dbReference type="Pfam" id="PF01380">
    <property type="entry name" value="SIS"/>
    <property type="match status" value="1"/>
</dbReference>
<feature type="domain" description="HTH rpiR-type" evidence="4">
    <location>
        <begin position="18"/>
        <end position="94"/>
    </location>
</feature>
<dbReference type="Gene3D" id="3.40.50.10490">
    <property type="entry name" value="Glucose-6-phosphate isomerase like protein, domain 1"/>
    <property type="match status" value="1"/>
</dbReference>
<reference evidence="6 7" key="1">
    <citation type="submission" date="2017-05" db="EMBL/GenBank/DDBJ databases">
        <title>Vagococcus spp. assemblies.</title>
        <authorList>
            <person name="Gulvik C.A."/>
        </authorList>
    </citation>
    <scope>NUCLEOTIDE SEQUENCE [LARGE SCALE GENOMIC DNA]</scope>
    <source>
        <strain evidence="6 7">NCFB 2777</strain>
    </source>
</reference>
<keyword evidence="7" id="KW-1185">Reference proteome</keyword>
<evidence type="ECO:0000259" key="4">
    <source>
        <dbReference type="PROSITE" id="PS51071"/>
    </source>
</evidence>
<dbReference type="GO" id="GO:0003700">
    <property type="term" value="F:DNA-binding transcription factor activity"/>
    <property type="evidence" value="ECO:0007669"/>
    <property type="project" value="InterPro"/>
</dbReference>
<dbReference type="Proteomes" id="UP000287239">
    <property type="component" value="Unassembled WGS sequence"/>
</dbReference>
<dbReference type="CDD" id="cd05013">
    <property type="entry name" value="SIS_RpiR"/>
    <property type="match status" value="1"/>
</dbReference>
<evidence type="ECO:0000256" key="3">
    <source>
        <dbReference type="ARBA" id="ARBA00023163"/>
    </source>
</evidence>
<dbReference type="PROSITE" id="PS51464">
    <property type="entry name" value="SIS"/>
    <property type="match status" value="1"/>
</dbReference>
<gene>
    <name evidence="6" type="ORF">CBF35_12715</name>
</gene>
<evidence type="ECO:0008006" key="8">
    <source>
        <dbReference type="Google" id="ProtNLM"/>
    </source>
</evidence>
<evidence type="ECO:0000256" key="2">
    <source>
        <dbReference type="ARBA" id="ARBA00023125"/>
    </source>
</evidence>
<dbReference type="InterPro" id="IPR035472">
    <property type="entry name" value="RpiR-like_SIS"/>
</dbReference>
<dbReference type="InterPro" id="IPR000281">
    <property type="entry name" value="HTH_RpiR"/>
</dbReference>
<dbReference type="GO" id="GO:1901135">
    <property type="term" value="P:carbohydrate derivative metabolic process"/>
    <property type="evidence" value="ECO:0007669"/>
    <property type="project" value="InterPro"/>
</dbReference>
<dbReference type="InterPro" id="IPR036388">
    <property type="entry name" value="WH-like_DNA-bd_sf"/>
</dbReference>
<dbReference type="EMBL" id="NGJU01000021">
    <property type="protein sequence ID" value="RST92778.1"/>
    <property type="molecule type" value="Genomic_DNA"/>
</dbReference>
<proteinExistence type="predicted"/>
<dbReference type="SUPFAM" id="SSF53697">
    <property type="entry name" value="SIS domain"/>
    <property type="match status" value="1"/>
</dbReference>
<sequence length="261" mass="29624">MDCAIIEQNAFKGGVLIVDFYQHLKKNQTKLNQQESKSLAYLIENVETIREKTLKEVADNLFLSPNTLVRLAKKLEFQGYSELKTSLLLTIQGHKNVIASTPLDEQIIKTKQLLTNDSLSQITKLLDEAENVFFFSCGLSKYPCEEFNERLRIIGKVSSSYHEPHVMQQRAKNVTEKDLIFVVSLSGETKTPLDATIIAKHRQGKVVSLTSLSQNSIAKLADVALYTFDTPIYVDGMDVTSRLSFTYLFDRLFEAYINRSQ</sequence>
<feature type="domain" description="SIS" evidence="5">
    <location>
        <begin position="122"/>
        <end position="261"/>
    </location>
</feature>
<comment type="caution">
    <text evidence="6">The sequence shown here is derived from an EMBL/GenBank/DDBJ whole genome shotgun (WGS) entry which is preliminary data.</text>
</comment>
<dbReference type="Pfam" id="PF01418">
    <property type="entry name" value="HTH_6"/>
    <property type="match status" value="1"/>
</dbReference>
<evidence type="ECO:0000313" key="6">
    <source>
        <dbReference type="EMBL" id="RST92778.1"/>
    </source>
</evidence>
<dbReference type="AlphaFoldDB" id="A0A429ZGD4"/>
<organism evidence="6 7">
    <name type="scientific">Vagococcus salmoninarum</name>
    <dbReference type="NCBI Taxonomy" id="2739"/>
    <lineage>
        <taxon>Bacteria</taxon>
        <taxon>Bacillati</taxon>
        <taxon>Bacillota</taxon>
        <taxon>Bacilli</taxon>
        <taxon>Lactobacillales</taxon>
        <taxon>Enterococcaceae</taxon>
        <taxon>Vagococcus</taxon>
    </lineage>
</organism>